<dbReference type="RefSeq" id="WP_093884008.1">
    <property type="nucleotide sequence ID" value="NZ_FOBS01000019.1"/>
</dbReference>
<dbReference type="SUPFAM" id="SSF48498">
    <property type="entry name" value="Tetracyclin repressor-like, C-terminal domain"/>
    <property type="match status" value="1"/>
</dbReference>
<evidence type="ECO:0000313" key="4">
    <source>
        <dbReference type="EMBL" id="SEM51520.1"/>
    </source>
</evidence>
<evidence type="ECO:0000256" key="1">
    <source>
        <dbReference type="ARBA" id="ARBA00023125"/>
    </source>
</evidence>
<dbReference type="InterPro" id="IPR009057">
    <property type="entry name" value="Homeodomain-like_sf"/>
</dbReference>
<feature type="domain" description="HTH tetR-type" evidence="3">
    <location>
        <begin position="8"/>
        <end position="68"/>
    </location>
</feature>
<protein>
    <submittedName>
        <fullName evidence="4">Transcriptional regulator, TetR family</fullName>
    </submittedName>
</protein>
<dbReference type="PRINTS" id="PR00455">
    <property type="entry name" value="HTHTETR"/>
</dbReference>
<name>A0A1H7YZB9_9BACT</name>
<dbReference type="PANTHER" id="PTHR30328">
    <property type="entry name" value="TRANSCRIPTIONAL REPRESSOR"/>
    <property type="match status" value="1"/>
</dbReference>
<dbReference type="PROSITE" id="PS50977">
    <property type="entry name" value="HTH_TETR_2"/>
    <property type="match status" value="1"/>
</dbReference>
<proteinExistence type="predicted"/>
<dbReference type="Gene3D" id="1.10.357.10">
    <property type="entry name" value="Tetracycline Repressor, domain 2"/>
    <property type="match status" value="1"/>
</dbReference>
<dbReference type="PANTHER" id="PTHR30328:SF54">
    <property type="entry name" value="HTH-TYPE TRANSCRIPTIONAL REPRESSOR SCO4008"/>
    <property type="match status" value="1"/>
</dbReference>
<dbReference type="AlphaFoldDB" id="A0A1H7YZB9"/>
<keyword evidence="5" id="KW-1185">Reference proteome</keyword>
<evidence type="ECO:0000313" key="5">
    <source>
        <dbReference type="Proteomes" id="UP000198744"/>
    </source>
</evidence>
<evidence type="ECO:0000259" key="3">
    <source>
        <dbReference type="PROSITE" id="PS50977"/>
    </source>
</evidence>
<dbReference type="STRING" id="43775.SAMN04489760_11937"/>
<accession>A0A1H7YZB9</accession>
<reference evidence="4 5" key="1">
    <citation type="submission" date="2016-10" db="EMBL/GenBank/DDBJ databases">
        <authorList>
            <person name="de Groot N.N."/>
        </authorList>
    </citation>
    <scope>NUCLEOTIDE SEQUENCE [LARGE SCALE GENOMIC DNA]</scope>
    <source>
        <strain evidence="4 5">DSM 8423</strain>
    </source>
</reference>
<dbReference type="GO" id="GO:0003677">
    <property type="term" value="F:DNA binding"/>
    <property type="evidence" value="ECO:0007669"/>
    <property type="project" value="UniProtKB-UniRule"/>
</dbReference>
<dbReference type="Gene3D" id="1.10.10.60">
    <property type="entry name" value="Homeodomain-like"/>
    <property type="match status" value="1"/>
</dbReference>
<dbReference type="InterPro" id="IPR050109">
    <property type="entry name" value="HTH-type_TetR-like_transc_reg"/>
</dbReference>
<evidence type="ECO:0000256" key="2">
    <source>
        <dbReference type="PROSITE-ProRule" id="PRU00335"/>
    </source>
</evidence>
<gene>
    <name evidence="4" type="ORF">SAMN04489760_11937</name>
</gene>
<dbReference type="Proteomes" id="UP000198744">
    <property type="component" value="Unassembled WGS sequence"/>
</dbReference>
<dbReference type="InterPro" id="IPR001647">
    <property type="entry name" value="HTH_TetR"/>
</dbReference>
<sequence>MAKINRKDLRRKQIIEAAIDVFGNGNFHEASITEIARKANISEGTIYFYFKNKEDLFFAIPAQKIEEFCEELEFQLEGIQDAFNKLKKYTWFYLFHFKTNPAYARSLMLEMHVNKNFYNSKTSVQSKRATDKALEIIRQGQEEGLFRKDIDEEVIQALLLGMLEYRVTKWVLKDQAYDLLENYGDICEVIFNGIKSSENI</sequence>
<dbReference type="Pfam" id="PF08359">
    <property type="entry name" value="TetR_C_4"/>
    <property type="match status" value="1"/>
</dbReference>
<dbReference type="OrthoDB" id="8535430at2"/>
<keyword evidence="1 2" id="KW-0238">DNA-binding</keyword>
<organism evidence="4 5">
    <name type="scientific">Syntrophus gentianae</name>
    <dbReference type="NCBI Taxonomy" id="43775"/>
    <lineage>
        <taxon>Bacteria</taxon>
        <taxon>Pseudomonadati</taxon>
        <taxon>Thermodesulfobacteriota</taxon>
        <taxon>Syntrophia</taxon>
        <taxon>Syntrophales</taxon>
        <taxon>Syntrophaceae</taxon>
        <taxon>Syntrophus</taxon>
    </lineage>
</organism>
<dbReference type="InterPro" id="IPR013570">
    <property type="entry name" value="Tscrpt_reg_YsiA_C"/>
</dbReference>
<feature type="DNA-binding region" description="H-T-H motif" evidence="2">
    <location>
        <begin position="31"/>
        <end position="50"/>
    </location>
</feature>
<dbReference type="EMBL" id="FOBS01000019">
    <property type="protein sequence ID" value="SEM51520.1"/>
    <property type="molecule type" value="Genomic_DNA"/>
</dbReference>
<dbReference type="SUPFAM" id="SSF46689">
    <property type="entry name" value="Homeodomain-like"/>
    <property type="match status" value="1"/>
</dbReference>
<dbReference type="InterPro" id="IPR036271">
    <property type="entry name" value="Tet_transcr_reg_TetR-rel_C_sf"/>
</dbReference>
<dbReference type="Pfam" id="PF00440">
    <property type="entry name" value="TetR_N"/>
    <property type="match status" value="1"/>
</dbReference>